<sequence>MMIDIQNNWITGGNLHFAPTCFVDRVYVYLQ</sequence>
<reference evidence="1" key="1">
    <citation type="submission" date="2018-02" db="EMBL/GenBank/DDBJ databases">
        <title>Rhizophora mucronata_Transcriptome.</title>
        <authorList>
            <person name="Meera S.P."/>
            <person name="Sreeshan A."/>
            <person name="Augustine A."/>
        </authorList>
    </citation>
    <scope>NUCLEOTIDE SEQUENCE</scope>
    <source>
        <tissue evidence="1">Leaf</tissue>
    </source>
</reference>
<proteinExistence type="predicted"/>
<dbReference type="EMBL" id="GGEC01092380">
    <property type="protein sequence ID" value="MBX72864.1"/>
    <property type="molecule type" value="Transcribed_RNA"/>
</dbReference>
<name>A0A2P2R167_RHIMU</name>
<dbReference type="AlphaFoldDB" id="A0A2P2R167"/>
<organism evidence="1">
    <name type="scientific">Rhizophora mucronata</name>
    <name type="common">Asiatic mangrove</name>
    <dbReference type="NCBI Taxonomy" id="61149"/>
    <lineage>
        <taxon>Eukaryota</taxon>
        <taxon>Viridiplantae</taxon>
        <taxon>Streptophyta</taxon>
        <taxon>Embryophyta</taxon>
        <taxon>Tracheophyta</taxon>
        <taxon>Spermatophyta</taxon>
        <taxon>Magnoliopsida</taxon>
        <taxon>eudicotyledons</taxon>
        <taxon>Gunneridae</taxon>
        <taxon>Pentapetalae</taxon>
        <taxon>rosids</taxon>
        <taxon>fabids</taxon>
        <taxon>Malpighiales</taxon>
        <taxon>Rhizophoraceae</taxon>
        <taxon>Rhizophora</taxon>
    </lineage>
</organism>
<evidence type="ECO:0000313" key="1">
    <source>
        <dbReference type="EMBL" id="MBX72864.1"/>
    </source>
</evidence>
<accession>A0A2P2R167</accession>
<protein>
    <submittedName>
        <fullName evidence="1">Uncharacterized protein</fullName>
    </submittedName>
</protein>